<evidence type="ECO:0000313" key="1">
    <source>
        <dbReference type="EMBL" id="MDL0081277.1"/>
    </source>
</evidence>
<keyword evidence="2" id="KW-1185">Reference proteome</keyword>
<protein>
    <submittedName>
        <fullName evidence="1">Uncharacterized protein</fullName>
    </submittedName>
</protein>
<sequence>MGGGYSSLYWGERAESVVSIESDKKWHASICPKVLPHNAMYLKTQIHAADAANDYARFPLGLGKKFDVIVIDGGDIDGINTRLPCAKVALELLNTSAPQGAMIIVDNADWHSGVTRFLRESGLIQVDFSGFGPINCYTWSTSIFLTRNFAFMPKLLKQPLYSKDALHFEYDKE</sequence>
<organism evidence="1 2">
    <name type="scientific">Helicobacter zhangjianzhongii</name>
    <dbReference type="NCBI Taxonomy" id="2974574"/>
    <lineage>
        <taxon>Bacteria</taxon>
        <taxon>Pseudomonadati</taxon>
        <taxon>Campylobacterota</taxon>
        <taxon>Epsilonproteobacteria</taxon>
        <taxon>Campylobacterales</taxon>
        <taxon>Helicobacteraceae</taxon>
        <taxon>Helicobacter</taxon>
    </lineage>
</organism>
<gene>
    <name evidence="1" type="ORF">NYG90_01035</name>
</gene>
<accession>A0ACC6FQU9</accession>
<comment type="caution">
    <text evidence="1">The sequence shown here is derived from an EMBL/GenBank/DDBJ whole genome shotgun (WGS) entry which is preliminary data.</text>
</comment>
<dbReference type="Proteomes" id="UP001173802">
    <property type="component" value="Unassembled WGS sequence"/>
</dbReference>
<dbReference type="EMBL" id="JANURN010000001">
    <property type="protein sequence ID" value="MDL0081277.1"/>
    <property type="molecule type" value="Genomic_DNA"/>
</dbReference>
<reference evidence="1 2" key="1">
    <citation type="journal article" date="2023" name="Microorganisms">
        <title>Isolation and Genomic Characteristics of Cat-Borne Campylobacter felis sp. nov. and Sheep-Borne Campylobacter ovis sp. nov.</title>
        <authorList>
            <person name="Wang H."/>
            <person name="Li Y."/>
            <person name="Gu Y."/>
            <person name="Zhou G."/>
            <person name="Chen X."/>
            <person name="Zhang X."/>
            <person name="Shao Z."/>
            <person name="Zhang J."/>
            <person name="Zhang M."/>
        </authorList>
    </citation>
    <scope>NUCLEOTIDE SEQUENCE [LARGE SCALE GENOMIC DNA]</scope>
    <source>
        <strain evidence="1 2">XJK30-2</strain>
    </source>
</reference>
<proteinExistence type="predicted"/>
<evidence type="ECO:0000313" key="2">
    <source>
        <dbReference type="Proteomes" id="UP001173802"/>
    </source>
</evidence>
<name>A0ACC6FQU9_9HELI</name>